<dbReference type="GO" id="GO:0000156">
    <property type="term" value="F:phosphorelay response regulator activity"/>
    <property type="evidence" value="ECO:0007669"/>
    <property type="project" value="TreeGrafter"/>
</dbReference>
<dbReference type="InterPro" id="IPR007891">
    <property type="entry name" value="CHASE3"/>
</dbReference>
<dbReference type="InterPro" id="IPR005467">
    <property type="entry name" value="His_kinase_dom"/>
</dbReference>
<dbReference type="CDD" id="cd00082">
    <property type="entry name" value="HisKA"/>
    <property type="match status" value="1"/>
</dbReference>
<sequence length="512" mass="57288">MKSIGNLFAAISPDRRIALAFLVALLLIAAGFVLSFYSYSRYGADSDRVQATHEAINGLEDVLSSLKDVENGTRGFLASGGDSLYLEAYIVARRELPDDWIRLRKALGDNPRQLARLDTLESQARTKLAIDSLQIRYRTDRRALNSRLLIAKLKMDNIRRSVAWMIAEEKSLMKARNEKAAASYQQTIVVIFLLSMLTFLTLIAAYNSLNEELTRRQQTEDQLRAYEDELQARIRQLTTSNEELERFAFIASHDLQEPLRKIQSFAGLITQRAKLDTETSLFMGKITGSADRMSRMIKDLLEFSRVSNQAHNYQMVSMNDIVGRVLDDMELQIKGLAADVWVDQLPVLPVIPSQMEQVFANLISNAIKYRKPDTRPMVRVTWEPVDEADCADLTSNRSYVKISVSDNGIGFDEKYAERIFQLFGRLHPQTAYDGTGIGLAVCKRIVMAHQGYIRAHSKPGEGATFDLILPEKLAMAETDDEGVLLIPSSRSVVPLPPESAPVGPLAPGSDPA</sequence>
<dbReference type="InterPro" id="IPR003594">
    <property type="entry name" value="HATPase_dom"/>
</dbReference>
<keyword evidence="11" id="KW-1185">Reference proteome</keyword>
<keyword evidence="6" id="KW-0175">Coiled coil</keyword>
<dbReference type="InterPro" id="IPR036890">
    <property type="entry name" value="HATPase_C_sf"/>
</dbReference>
<evidence type="ECO:0000256" key="1">
    <source>
        <dbReference type="ARBA" id="ARBA00000085"/>
    </source>
</evidence>
<dbReference type="SMART" id="SM00388">
    <property type="entry name" value="HisKA"/>
    <property type="match status" value="1"/>
</dbReference>
<keyword evidence="8" id="KW-0812">Transmembrane</keyword>
<dbReference type="Pfam" id="PF00512">
    <property type="entry name" value="HisKA"/>
    <property type="match status" value="1"/>
</dbReference>
<evidence type="ECO:0000256" key="3">
    <source>
        <dbReference type="ARBA" id="ARBA00022553"/>
    </source>
</evidence>
<organism evidence="10 11">
    <name type="scientific">Rudanella paleaurantiibacter</name>
    <dbReference type="NCBI Taxonomy" id="2614655"/>
    <lineage>
        <taxon>Bacteria</taxon>
        <taxon>Pseudomonadati</taxon>
        <taxon>Bacteroidota</taxon>
        <taxon>Cytophagia</taxon>
        <taxon>Cytophagales</taxon>
        <taxon>Cytophagaceae</taxon>
        <taxon>Rudanella</taxon>
    </lineage>
</organism>
<dbReference type="Gene3D" id="3.30.565.10">
    <property type="entry name" value="Histidine kinase-like ATPase, C-terminal domain"/>
    <property type="match status" value="1"/>
</dbReference>
<dbReference type="CDD" id="cd19410">
    <property type="entry name" value="HK9-like_sensor"/>
    <property type="match status" value="1"/>
</dbReference>
<comment type="catalytic activity">
    <reaction evidence="1">
        <text>ATP + protein L-histidine = ADP + protein N-phospho-L-histidine.</text>
        <dbReference type="EC" id="2.7.13.3"/>
    </reaction>
</comment>
<dbReference type="PANTHER" id="PTHR42878:SF15">
    <property type="entry name" value="BACTERIOPHYTOCHROME"/>
    <property type="match status" value="1"/>
</dbReference>
<dbReference type="SMART" id="SM00387">
    <property type="entry name" value="HATPase_c"/>
    <property type="match status" value="1"/>
</dbReference>
<evidence type="ECO:0000256" key="8">
    <source>
        <dbReference type="SAM" id="Phobius"/>
    </source>
</evidence>
<accession>A0A7J5U5Z3</accession>
<dbReference type="InterPro" id="IPR050351">
    <property type="entry name" value="BphY/WalK/GraS-like"/>
</dbReference>
<dbReference type="SUPFAM" id="SSF47384">
    <property type="entry name" value="Homodimeric domain of signal transducing histidine kinase"/>
    <property type="match status" value="1"/>
</dbReference>
<feature type="coiled-coil region" evidence="6">
    <location>
        <begin position="209"/>
        <end position="247"/>
    </location>
</feature>
<dbReference type="AlphaFoldDB" id="A0A7J5U5Z3"/>
<gene>
    <name evidence="10" type="ORF">F5984_03965</name>
</gene>
<evidence type="ECO:0000256" key="2">
    <source>
        <dbReference type="ARBA" id="ARBA00012438"/>
    </source>
</evidence>
<dbReference type="EC" id="2.7.13.3" evidence="2"/>
<keyword evidence="3" id="KW-0597">Phosphoprotein</keyword>
<dbReference type="GO" id="GO:0007234">
    <property type="term" value="P:osmosensory signaling via phosphorelay pathway"/>
    <property type="evidence" value="ECO:0007669"/>
    <property type="project" value="TreeGrafter"/>
</dbReference>
<keyword evidence="5 10" id="KW-0418">Kinase</keyword>
<reference evidence="10 11" key="1">
    <citation type="submission" date="2019-10" db="EMBL/GenBank/DDBJ databases">
        <title>Rudanella paleaurantiibacter sp. nov., isolated from sludge.</title>
        <authorList>
            <person name="Xu S.Q."/>
        </authorList>
    </citation>
    <scope>NUCLEOTIDE SEQUENCE [LARGE SCALE GENOMIC DNA]</scope>
    <source>
        <strain evidence="10 11">HX-22-17</strain>
    </source>
</reference>
<protein>
    <recommendedName>
        <fullName evidence="2">histidine kinase</fullName>
        <ecNumber evidence="2">2.7.13.3</ecNumber>
    </recommendedName>
</protein>
<keyword evidence="8" id="KW-1133">Transmembrane helix</keyword>
<dbReference type="GO" id="GO:0030295">
    <property type="term" value="F:protein kinase activator activity"/>
    <property type="evidence" value="ECO:0007669"/>
    <property type="project" value="TreeGrafter"/>
</dbReference>
<evidence type="ECO:0000256" key="6">
    <source>
        <dbReference type="SAM" id="Coils"/>
    </source>
</evidence>
<dbReference type="InterPro" id="IPR003661">
    <property type="entry name" value="HisK_dim/P_dom"/>
</dbReference>
<dbReference type="PROSITE" id="PS50109">
    <property type="entry name" value="HIS_KIN"/>
    <property type="match status" value="1"/>
</dbReference>
<evidence type="ECO:0000313" key="11">
    <source>
        <dbReference type="Proteomes" id="UP000488299"/>
    </source>
</evidence>
<evidence type="ECO:0000313" key="10">
    <source>
        <dbReference type="EMBL" id="KAB7733103.1"/>
    </source>
</evidence>
<feature type="domain" description="Histidine kinase" evidence="9">
    <location>
        <begin position="250"/>
        <end position="473"/>
    </location>
</feature>
<keyword evidence="4" id="KW-0808">Transferase</keyword>
<dbReference type="SUPFAM" id="SSF55874">
    <property type="entry name" value="ATPase domain of HSP90 chaperone/DNA topoisomerase II/histidine kinase"/>
    <property type="match status" value="1"/>
</dbReference>
<dbReference type="Proteomes" id="UP000488299">
    <property type="component" value="Unassembled WGS sequence"/>
</dbReference>
<dbReference type="InterPro" id="IPR004358">
    <property type="entry name" value="Sig_transdc_His_kin-like_C"/>
</dbReference>
<feature type="region of interest" description="Disordered" evidence="7">
    <location>
        <begin position="492"/>
        <end position="512"/>
    </location>
</feature>
<dbReference type="Pfam" id="PF05227">
    <property type="entry name" value="CHASE3"/>
    <property type="match status" value="1"/>
</dbReference>
<evidence type="ECO:0000259" key="9">
    <source>
        <dbReference type="PROSITE" id="PS50109"/>
    </source>
</evidence>
<dbReference type="Gene3D" id="1.10.287.130">
    <property type="match status" value="1"/>
</dbReference>
<dbReference type="PRINTS" id="PR00344">
    <property type="entry name" value="BCTRLSENSOR"/>
</dbReference>
<comment type="caution">
    <text evidence="10">The sequence shown here is derived from an EMBL/GenBank/DDBJ whole genome shotgun (WGS) entry which is preliminary data.</text>
</comment>
<evidence type="ECO:0000256" key="4">
    <source>
        <dbReference type="ARBA" id="ARBA00022679"/>
    </source>
</evidence>
<feature type="transmembrane region" description="Helical" evidence="8">
    <location>
        <begin position="17"/>
        <end position="39"/>
    </location>
</feature>
<dbReference type="GO" id="GO:0000155">
    <property type="term" value="F:phosphorelay sensor kinase activity"/>
    <property type="evidence" value="ECO:0007669"/>
    <property type="project" value="InterPro"/>
</dbReference>
<dbReference type="Pfam" id="PF02518">
    <property type="entry name" value="HATPase_c"/>
    <property type="match status" value="1"/>
</dbReference>
<evidence type="ECO:0000256" key="7">
    <source>
        <dbReference type="SAM" id="MobiDB-lite"/>
    </source>
</evidence>
<keyword evidence="8" id="KW-0472">Membrane</keyword>
<dbReference type="RefSeq" id="WP_152122943.1">
    <property type="nucleotide sequence ID" value="NZ_WELI01000001.1"/>
</dbReference>
<evidence type="ECO:0000256" key="5">
    <source>
        <dbReference type="ARBA" id="ARBA00022777"/>
    </source>
</evidence>
<dbReference type="EMBL" id="WELI01000001">
    <property type="protein sequence ID" value="KAB7733103.1"/>
    <property type="molecule type" value="Genomic_DNA"/>
</dbReference>
<dbReference type="PANTHER" id="PTHR42878">
    <property type="entry name" value="TWO-COMPONENT HISTIDINE KINASE"/>
    <property type="match status" value="1"/>
</dbReference>
<feature type="transmembrane region" description="Helical" evidence="8">
    <location>
        <begin position="188"/>
        <end position="209"/>
    </location>
</feature>
<dbReference type="InterPro" id="IPR036097">
    <property type="entry name" value="HisK_dim/P_sf"/>
</dbReference>
<name>A0A7J5U5Z3_9BACT</name>
<proteinExistence type="predicted"/>